<dbReference type="InterPro" id="IPR000212">
    <property type="entry name" value="DNA_helicase_UvrD/REP"/>
</dbReference>
<dbReference type="PANTHER" id="PTHR11070:SF59">
    <property type="entry name" value="DNA 3'-5' HELICASE"/>
    <property type="match status" value="1"/>
</dbReference>
<feature type="binding site" evidence="5">
    <location>
        <begin position="21"/>
        <end position="28"/>
    </location>
    <ligand>
        <name>ATP</name>
        <dbReference type="ChEBI" id="CHEBI:30616"/>
    </ligand>
</feature>
<protein>
    <submittedName>
        <fullName evidence="7">UvrD-helicase domain-containing protein</fullName>
    </submittedName>
</protein>
<evidence type="ECO:0000256" key="4">
    <source>
        <dbReference type="ARBA" id="ARBA00022840"/>
    </source>
</evidence>
<dbReference type="PANTHER" id="PTHR11070">
    <property type="entry name" value="UVRD / RECB / PCRA DNA HELICASE FAMILY MEMBER"/>
    <property type="match status" value="1"/>
</dbReference>
<reference evidence="8" key="1">
    <citation type="journal article" date="2019" name="Int. J. Syst. Evol. Microbiol.">
        <title>The Global Catalogue of Microorganisms (GCM) 10K type strain sequencing project: providing services to taxonomists for standard genome sequencing and annotation.</title>
        <authorList>
            <consortium name="The Broad Institute Genomics Platform"/>
            <consortium name="The Broad Institute Genome Sequencing Center for Infectious Disease"/>
            <person name="Wu L."/>
            <person name="Ma J."/>
        </authorList>
    </citation>
    <scope>NUCLEOTIDE SEQUENCE [LARGE SCALE GENOMIC DNA]</scope>
    <source>
        <strain evidence="8">CCUG 62974</strain>
    </source>
</reference>
<evidence type="ECO:0000256" key="3">
    <source>
        <dbReference type="ARBA" id="ARBA00022806"/>
    </source>
</evidence>
<dbReference type="InterPro" id="IPR014016">
    <property type="entry name" value="UvrD-like_ATP-bd"/>
</dbReference>
<feature type="non-terminal residue" evidence="7">
    <location>
        <position position="163"/>
    </location>
</feature>
<gene>
    <name evidence="7" type="ORF">ACFQ08_12335</name>
</gene>
<dbReference type="InterPro" id="IPR027417">
    <property type="entry name" value="P-loop_NTPase"/>
</dbReference>
<dbReference type="Proteomes" id="UP001597024">
    <property type="component" value="Unassembled WGS sequence"/>
</dbReference>
<evidence type="ECO:0000313" key="7">
    <source>
        <dbReference type="EMBL" id="MFD0885335.1"/>
    </source>
</evidence>
<evidence type="ECO:0000256" key="1">
    <source>
        <dbReference type="ARBA" id="ARBA00022741"/>
    </source>
</evidence>
<keyword evidence="2 5" id="KW-0378">Hydrolase</keyword>
<dbReference type="Gene3D" id="1.10.10.160">
    <property type="match status" value="1"/>
</dbReference>
<keyword evidence="1 5" id="KW-0547">Nucleotide-binding</keyword>
<proteinExistence type="predicted"/>
<evidence type="ECO:0000256" key="2">
    <source>
        <dbReference type="ARBA" id="ARBA00022801"/>
    </source>
</evidence>
<dbReference type="Gene3D" id="3.40.50.300">
    <property type="entry name" value="P-loop containing nucleotide triphosphate hydrolases"/>
    <property type="match status" value="1"/>
</dbReference>
<evidence type="ECO:0000313" key="8">
    <source>
        <dbReference type="Proteomes" id="UP001597024"/>
    </source>
</evidence>
<accession>A0ABW3DRB3</accession>
<keyword evidence="8" id="KW-1185">Reference proteome</keyword>
<dbReference type="SUPFAM" id="SSF52540">
    <property type="entry name" value="P-loop containing nucleoside triphosphate hydrolases"/>
    <property type="match status" value="1"/>
</dbReference>
<dbReference type="EMBL" id="JBHTHX010000335">
    <property type="protein sequence ID" value="MFD0885335.1"/>
    <property type="molecule type" value="Genomic_DNA"/>
</dbReference>
<comment type="caution">
    <text evidence="7">The sequence shown here is derived from an EMBL/GenBank/DDBJ whole genome shotgun (WGS) entry which is preliminary data.</text>
</comment>
<keyword evidence="3 5" id="KW-0347">Helicase</keyword>
<dbReference type="PROSITE" id="PS51198">
    <property type="entry name" value="UVRD_HELICASE_ATP_BIND"/>
    <property type="match status" value="1"/>
</dbReference>
<sequence length="163" mass="18347">MLDEHQRAVVTHESGPLLVLAGPGTGKTTTIVESVVDRIERRGTDPERVLVLTYSRKAAEELRERITARVRRTTRTPLALTFHSYAYALLRREAVLAGNVAPRVLTAPEQLLEIRRLLHGELEDGAPLWPQDMREALRTRGFAQELRDFMARAAERGLDGEDV</sequence>
<dbReference type="InterPro" id="IPR013986">
    <property type="entry name" value="DExx_box_DNA_helicase_dom_sf"/>
</dbReference>
<organism evidence="7 8">
    <name type="scientific">Streptosporangium algeriense</name>
    <dbReference type="NCBI Taxonomy" id="1682748"/>
    <lineage>
        <taxon>Bacteria</taxon>
        <taxon>Bacillati</taxon>
        <taxon>Actinomycetota</taxon>
        <taxon>Actinomycetes</taxon>
        <taxon>Streptosporangiales</taxon>
        <taxon>Streptosporangiaceae</taxon>
        <taxon>Streptosporangium</taxon>
    </lineage>
</organism>
<dbReference type="Pfam" id="PF00580">
    <property type="entry name" value="UvrD-helicase"/>
    <property type="match status" value="1"/>
</dbReference>
<name>A0ABW3DRB3_9ACTN</name>
<evidence type="ECO:0000256" key="5">
    <source>
        <dbReference type="PROSITE-ProRule" id="PRU00560"/>
    </source>
</evidence>
<evidence type="ECO:0000259" key="6">
    <source>
        <dbReference type="PROSITE" id="PS51198"/>
    </source>
</evidence>
<keyword evidence="4 5" id="KW-0067">ATP-binding</keyword>
<feature type="domain" description="UvrD-like helicase ATP-binding" evidence="6">
    <location>
        <begin position="1"/>
        <end position="163"/>
    </location>
</feature>